<gene>
    <name evidence="3" type="ORF">NITGR_200014</name>
</gene>
<dbReference type="Proteomes" id="UP000011704">
    <property type="component" value="Unassembled WGS sequence"/>
</dbReference>
<dbReference type="PANTHER" id="PTHR42680">
    <property type="entry name" value="DCTP DEAMINASE"/>
    <property type="match status" value="1"/>
</dbReference>
<dbReference type="GO" id="GO:0008829">
    <property type="term" value="F:dCTP deaminase activity"/>
    <property type="evidence" value="ECO:0007669"/>
    <property type="project" value="InterPro"/>
</dbReference>
<dbReference type="CDD" id="cd07557">
    <property type="entry name" value="trimeric_dUTPase"/>
    <property type="match status" value="1"/>
</dbReference>
<dbReference type="Pfam" id="PF22769">
    <property type="entry name" value="DCD"/>
    <property type="match status" value="1"/>
</dbReference>
<organism evidence="3 4">
    <name type="scientific">Nitrospina gracilis (strain 3/211)</name>
    <dbReference type="NCBI Taxonomy" id="1266370"/>
    <lineage>
        <taxon>Bacteria</taxon>
        <taxon>Pseudomonadati</taxon>
        <taxon>Nitrospinota/Tectimicrobiota group</taxon>
        <taxon>Nitrospinota</taxon>
        <taxon>Nitrospinia</taxon>
        <taxon>Nitrospinales</taxon>
        <taxon>Nitrospinaceae</taxon>
        <taxon>Nitrospina</taxon>
    </lineage>
</organism>
<protein>
    <recommendedName>
        <fullName evidence="5">Deoxycytidine triphosphate deaminase</fullName>
    </recommendedName>
</protein>
<keyword evidence="2" id="KW-0546">Nucleotide metabolism</keyword>
<dbReference type="InterPro" id="IPR011962">
    <property type="entry name" value="dCTP_deaminase"/>
</dbReference>
<evidence type="ECO:0000256" key="2">
    <source>
        <dbReference type="ARBA" id="ARBA00023080"/>
    </source>
</evidence>
<dbReference type="FunCoup" id="M1ZA01">
    <property type="interactions" value="197"/>
</dbReference>
<dbReference type="Gene3D" id="2.70.40.10">
    <property type="match status" value="1"/>
</dbReference>
<keyword evidence="4" id="KW-1185">Reference proteome</keyword>
<evidence type="ECO:0000256" key="1">
    <source>
        <dbReference type="ARBA" id="ARBA00022801"/>
    </source>
</evidence>
<dbReference type="InParanoid" id="M1ZA01"/>
<dbReference type="AlphaFoldDB" id="M1ZA01"/>
<sequence length="191" mass="21304">MILSGDDIHKALADGRMIIDPAPSKANIDTTSIDLHLGEPLWIWKPEYEPHGVSGITVNPEHFDYRQFSDQYLIEVPKDEKGCYRIEPKRIYLGSTYEKVEFPPGSRLAGRVEGKSRIARLGLMVHMTAPMIHCGTGLGIITLEMLNHGPFVIEAKPGETRICQLVLEEVTSDPGADRSGRQFHKQKDAKG</sequence>
<proteinExistence type="predicted"/>
<evidence type="ECO:0008006" key="5">
    <source>
        <dbReference type="Google" id="ProtNLM"/>
    </source>
</evidence>
<dbReference type="EMBL" id="CAQJ01000023">
    <property type="protein sequence ID" value="CCQ90032.1"/>
    <property type="molecule type" value="Genomic_DNA"/>
</dbReference>
<evidence type="ECO:0000313" key="3">
    <source>
        <dbReference type="EMBL" id="CCQ90032.1"/>
    </source>
</evidence>
<keyword evidence="1" id="KW-0378">Hydrolase</keyword>
<dbReference type="InterPro" id="IPR033704">
    <property type="entry name" value="dUTPase_trimeric"/>
</dbReference>
<dbReference type="RefSeq" id="WP_005007097.1">
    <property type="nucleotide sequence ID" value="NZ_HG422173.1"/>
</dbReference>
<comment type="caution">
    <text evidence="3">The sequence shown here is derived from an EMBL/GenBank/DDBJ whole genome shotgun (WGS) entry which is preliminary data.</text>
</comment>
<dbReference type="STRING" id="1266370.NITGR_200014"/>
<reference evidence="3 4" key="1">
    <citation type="journal article" date="2013" name="Front. Microbiol.">
        <title>The genome of Nitrospina gracilis illuminates the metabolism and evolution of the major marine nitrite oxidizer.</title>
        <authorList>
            <person name="Luecker S."/>
            <person name="Nowka B."/>
            <person name="Rattei T."/>
            <person name="Spieck E."/>
            <person name="and Daims H."/>
        </authorList>
    </citation>
    <scope>NUCLEOTIDE SEQUENCE [LARGE SCALE GENOMIC DNA]</scope>
    <source>
        <strain evidence="3 4">3/211</strain>
    </source>
</reference>
<dbReference type="HOGENOM" id="CLU_087476_2_0_0"/>
<name>M1ZA01_NITG3</name>
<dbReference type="OrthoDB" id="9780956at2"/>
<evidence type="ECO:0000313" key="4">
    <source>
        <dbReference type="Proteomes" id="UP000011704"/>
    </source>
</evidence>
<accession>M1ZA01</accession>
<dbReference type="PANTHER" id="PTHR42680:SF3">
    <property type="entry name" value="DCTP DEAMINASE"/>
    <property type="match status" value="1"/>
</dbReference>
<dbReference type="GO" id="GO:0015949">
    <property type="term" value="P:nucleobase-containing small molecule interconversion"/>
    <property type="evidence" value="ECO:0007669"/>
    <property type="project" value="TreeGrafter"/>
</dbReference>
<dbReference type="GO" id="GO:0006229">
    <property type="term" value="P:dUTP biosynthetic process"/>
    <property type="evidence" value="ECO:0007669"/>
    <property type="project" value="InterPro"/>
</dbReference>
<dbReference type="InterPro" id="IPR036157">
    <property type="entry name" value="dUTPase-like_sf"/>
</dbReference>
<dbReference type="SUPFAM" id="SSF51283">
    <property type="entry name" value="dUTPase-like"/>
    <property type="match status" value="1"/>
</dbReference>